<dbReference type="EMBL" id="CP003924">
    <property type="protein sequence ID" value="AGS34053.1"/>
    <property type="molecule type" value="Genomic_DNA"/>
</dbReference>
<feature type="domain" description="HTH lysR-type" evidence="5">
    <location>
        <begin position="17"/>
        <end position="74"/>
    </location>
</feature>
<dbReference type="eggNOG" id="COG0583">
    <property type="taxonomic scope" value="Bacteria"/>
</dbReference>
<keyword evidence="4" id="KW-0804">Transcription</keyword>
<comment type="similarity">
    <text evidence="1">Belongs to the LysR transcriptional regulatory family.</text>
</comment>
<dbReference type="PATRIC" id="fig|1224163.3.peg.572"/>
<evidence type="ECO:0000256" key="4">
    <source>
        <dbReference type="ARBA" id="ARBA00023163"/>
    </source>
</evidence>
<keyword evidence="3" id="KW-0238">DNA-binding</keyword>
<dbReference type="Gene3D" id="1.10.10.10">
    <property type="entry name" value="Winged helix-like DNA-binding domain superfamily/Winged helix DNA-binding domain"/>
    <property type="match status" value="1"/>
</dbReference>
<dbReference type="InterPro" id="IPR005119">
    <property type="entry name" value="LysR_subst-bd"/>
</dbReference>
<protein>
    <submittedName>
        <fullName evidence="6">LysR family transcriptional regulator</fullName>
    </submittedName>
</protein>
<evidence type="ECO:0000313" key="6">
    <source>
        <dbReference type="EMBL" id="AGS34053.1"/>
    </source>
</evidence>
<evidence type="ECO:0000313" key="7">
    <source>
        <dbReference type="Proteomes" id="UP000015388"/>
    </source>
</evidence>
<organism evidence="6 7">
    <name type="scientific">Corynebacterium maris DSM 45190</name>
    <dbReference type="NCBI Taxonomy" id="1224163"/>
    <lineage>
        <taxon>Bacteria</taxon>
        <taxon>Bacillati</taxon>
        <taxon>Actinomycetota</taxon>
        <taxon>Actinomycetes</taxon>
        <taxon>Mycobacteriales</taxon>
        <taxon>Corynebacteriaceae</taxon>
        <taxon>Corynebacterium</taxon>
    </lineage>
</organism>
<dbReference type="InterPro" id="IPR036388">
    <property type="entry name" value="WH-like_DNA-bd_sf"/>
</dbReference>
<dbReference type="Proteomes" id="UP000015388">
    <property type="component" value="Chromosome"/>
</dbReference>
<dbReference type="KEGG" id="cmd:B841_02850"/>
<dbReference type="PANTHER" id="PTHR30118">
    <property type="entry name" value="HTH-TYPE TRANSCRIPTIONAL REGULATOR LEUO-RELATED"/>
    <property type="match status" value="1"/>
</dbReference>
<dbReference type="STRING" id="1224163.B841_02850"/>
<dbReference type="AlphaFoldDB" id="S5TH93"/>
<dbReference type="SUPFAM" id="SSF46785">
    <property type="entry name" value="Winged helix' DNA-binding domain"/>
    <property type="match status" value="1"/>
</dbReference>
<dbReference type="PANTHER" id="PTHR30118:SF15">
    <property type="entry name" value="TRANSCRIPTIONAL REGULATORY PROTEIN"/>
    <property type="match status" value="1"/>
</dbReference>
<gene>
    <name evidence="6" type="ORF">B841_02850</name>
</gene>
<dbReference type="SUPFAM" id="SSF53850">
    <property type="entry name" value="Periplasmic binding protein-like II"/>
    <property type="match status" value="1"/>
</dbReference>
<keyword evidence="7" id="KW-1185">Reference proteome</keyword>
<dbReference type="InterPro" id="IPR000847">
    <property type="entry name" value="LysR_HTH_N"/>
</dbReference>
<dbReference type="Pfam" id="PF00126">
    <property type="entry name" value="HTH_1"/>
    <property type="match status" value="1"/>
</dbReference>
<dbReference type="InterPro" id="IPR050389">
    <property type="entry name" value="LysR-type_TF"/>
</dbReference>
<proteinExistence type="inferred from homology"/>
<dbReference type="GO" id="GO:0003677">
    <property type="term" value="F:DNA binding"/>
    <property type="evidence" value="ECO:0007669"/>
    <property type="project" value="UniProtKB-KW"/>
</dbReference>
<evidence type="ECO:0000256" key="3">
    <source>
        <dbReference type="ARBA" id="ARBA00023125"/>
    </source>
</evidence>
<evidence type="ECO:0000256" key="1">
    <source>
        <dbReference type="ARBA" id="ARBA00009437"/>
    </source>
</evidence>
<dbReference type="GO" id="GO:0003700">
    <property type="term" value="F:DNA-binding transcription factor activity"/>
    <property type="evidence" value="ECO:0007669"/>
    <property type="project" value="InterPro"/>
</dbReference>
<dbReference type="Gene3D" id="3.40.190.10">
    <property type="entry name" value="Periplasmic binding protein-like II"/>
    <property type="match status" value="2"/>
</dbReference>
<evidence type="ECO:0000259" key="5">
    <source>
        <dbReference type="PROSITE" id="PS50931"/>
    </source>
</evidence>
<dbReference type="PRINTS" id="PR00039">
    <property type="entry name" value="HTHLYSR"/>
</dbReference>
<accession>S5TH93</accession>
<dbReference type="InterPro" id="IPR036390">
    <property type="entry name" value="WH_DNA-bd_sf"/>
</dbReference>
<dbReference type="HOGENOM" id="CLU_039613_39_0_11"/>
<reference evidence="6 7" key="1">
    <citation type="submission" date="2012-11" db="EMBL/GenBank/DDBJ databases">
        <title>The complete genome sequence of Corynebacterium maris Coryn-1 (=DSM 45190).</title>
        <authorList>
            <person name="Schaffert L."/>
            <person name="Albersmeier A."/>
            <person name="Kalinowski J."/>
            <person name="Ruckert C."/>
        </authorList>
    </citation>
    <scope>NUCLEOTIDE SEQUENCE [LARGE SCALE GENOMIC DNA]</scope>
    <source>
        <strain evidence="7">Coryn-1</strain>
    </source>
</reference>
<dbReference type="Pfam" id="PF03466">
    <property type="entry name" value="LysR_substrate"/>
    <property type="match status" value="1"/>
</dbReference>
<name>S5TH93_9CORY</name>
<keyword evidence="2" id="KW-0805">Transcription regulation</keyword>
<dbReference type="PROSITE" id="PS50931">
    <property type="entry name" value="HTH_LYSR"/>
    <property type="match status" value="1"/>
</dbReference>
<sequence>MLYIYGMNATRRSLSNVDLNLLVNLEALLEEESVTLAADRVGLSQPAMSHALRRLRKLFGDELLVREGSRNVLTPRARALLAPLRAVLTRTSVLIGGEPFDPATSDRTVTVAATASIAYLIGAPLVDLLQRRAPGMRLRLVSTNDISDAVFTDQRADVLLLAEGYDTEHERERLFDDDWVVISGVEGLREGNVVDLLWQLPHVGVDSPRVPRPYQELRSRGLEVDVSIRVNDYLLVPQLVAGQRRIGLHRRRVIEKMAPGRGIHHVDFPFPLLGLGVDMVWNPWIDDVDFRGWLRDLLVQAVHSSDR</sequence>
<evidence type="ECO:0000256" key="2">
    <source>
        <dbReference type="ARBA" id="ARBA00023015"/>
    </source>
</evidence>